<dbReference type="Gene3D" id="3.90.180.10">
    <property type="entry name" value="Medium-chain alcohol dehydrogenases, catalytic domain"/>
    <property type="match status" value="1"/>
</dbReference>
<dbReference type="EMBL" id="FNFB01000005">
    <property type="protein sequence ID" value="SDK09219.1"/>
    <property type="molecule type" value="Genomic_DNA"/>
</dbReference>
<dbReference type="PANTHER" id="PTHR43205">
    <property type="entry name" value="PROSTAGLANDIN REDUCTASE"/>
    <property type="match status" value="1"/>
</dbReference>
<dbReference type="GO" id="GO:0016628">
    <property type="term" value="F:oxidoreductase activity, acting on the CH-CH group of donors, NAD or NADP as acceptor"/>
    <property type="evidence" value="ECO:0007669"/>
    <property type="project" value="InterPro"/>
</dbReference>
<evidence type="ECO:0000256" key="1">
    <source>
        <dbReference type="ARBA" id="ARBA00023002"/>
    </source>
</evidence>
<dbReference type="Gene3D" id="3.40.50.720">
    <property type="entry name" value="NAD(P)-binding Rossmann-like Domain"/>
    <property type="match status" value="1"/>
</dbReference>
<dbReference type="Pfam" id="PF00107">
    <property type="entry name" value="ADH_zinc_N"/>
    <property type="match status" value="1"/>
</dbReference>
<dbReference type="InterPro" id="IPR013149">
    <property type="entry name" value="ADH-like_C"/>
</dbReference>
<dbReference type="InterPro" id="IPR036291">
    <property type="entry name" value="NAD(P)-bd_dom_sf"/>
</dbReference>
<feature type="domain" description="Enoyl reductase (ER)" evidence="2">
    <location>
        <begin position="32"/>
        <end position="343"/>
    </location>
</feature>
<dbReference type="SUPFAM" id="SSF51735">
    <property type="entry name" value="NAD(P)-binding Rossmann-fold domains"/>
    <property type="match status" value="1"/>
</dbReference>
<reference evidence="3 4" key="1">
    <citation type="submission" date="2016-10" db="EMBL/GenBank/DDBJ databases">
        <authorList>
            <person name="de Groot N.N."/>
        </authorList>
    </citation>
    <scope>NUCLEOTIDE SEQUENCE [LARGE SCALE GENOMIC DNA]</scope>
    <source>
        <strain evidence="3 4">CGMCC 4.5681</strain>
    </source>
</reference>
<keyword evidence="4" id="KW-1185">Reference proteome</keyword>
<evidence type="ECO:0000313" key="4">
    <source>
        <dbReference type="Proteomes" id="UP000198683"/>
    </source>
</evidence>
<keyword evidence="1" id="KW-0560">Oxidoreductase</keyword>
<protein>
    <recommendedName>
        <fullName evidence="2">Enoyl reductase (ER) domain-containing protein</fullName>
    </recommendedName>
</protein>
<dbReference type="InterPro" id="IPR045010">
    <property type="entry name" value="MDR_fam"/>
</dbReference>
<proteinExistence type="predicted"/>
<dbReference type="Pfam" id="PF16884">
    <property type="entry name" value="ADH_N_2"/>
    <property type="match status" value="1"/>
</dbReference>
<evidence type="ECO:0000313" key="3">
    <source>
        <dbReference type="EMBL" id="SDK09219.1"/>
    </source>
</evidence>
<evidence type="ECO:0000259" key="2">
    <source>
        <dbReference type="SMART" id="SM00829"/>
    </source>
</evidence>
<dbReference type="InterPro" id="IPR041694">
    <property type="entry name" value="ADH_N_2"/>
</dbReference>
<dbReference type="PANTHER" id="PTHR43205:SF7">
    <property type="entry name" value="PROSTAGLANDIN REDUCTASE 1"/>
    <property type="match status" value="1"/>
</dbReference>
<name>A0A1G8Z265_9ACTN</name>
<sequence length="347" mass="36884">MTDREAFIMTVQGTRAVVLREHRTDLAQPPSSLLEVVTLPPQEPAAGQVRVRNLYQQVIAASGDLMFETTQIPVPVFRVGEPMHGTAIGTVVESRADGLPVGTVVLHTSGWREESILGPGEAYPVPGSVFPGPEYLLNQGVPAYHGIVDIAGVGDGDVVLVSGAAGGVGSMAAQIAKARGAAYVIGIAGGPDKTRYLVEELGLDAAIDYRNDDLDDRLTELAPDGITAFFDTIGGSQFEAALRHTASGARFALCGTLAGQVNGGDGGHPRLDIMTALVHEVQIRPFTTRHTPDQVEAWNTHYAQWYDEGRITFAHTLLEGTLQRVITAQDELLAGVHRGNVIVRLAA</sequence>
<dbReference type="SMART" id="SM00829">
    <property type="entry name" value="PKS_ER"/>
    <property type="match status" value="1"/>
</dbReference>
<dbReference type="PROSITE" id="PS01162">
    <property type="entry name" value="QOR_ZETA_CRYSTAL"/>
    <property type="match status" value="1"/>
</dbReference>
<organism evidence="3 4">
    <name type="scientific">Nonomuraea maritima</name>
    <dbReference type="NCBI Taxonomy" id="683260"/>
    <lineage>
        <taxon>Bacteria</taxon>
        <taxon>Bacillati</taxon>
        <taxon>Actinomycetota</taxon>
        <taxon>Actinomycetes</taxon>
        <taxon>Streptosporangiales</taxon>
        <taxon>Streptosporangiaceae</taxon>
        <taxon>Nonomuraea</taxon>
    </lineage>
</organism>
<dbReference type="SUPFAM" id="SSF50129">
    <property type="entry name" value="GroES-like"/>
    <property type="match status" value="1"/>
</dbReference>
<dbReference type="STRING" id="683260.SAMN05421874_10592"/>
<dbReference type="CDD" id="cd05288">
    <property type="entry name" value="PGDH"/>
    <property type="match status" value="1"/>
</dbReference>
<dbReference type="GO" id="GO:0008270">
    <property type="term" value="F:zinc ion binding"/>
    <property type="evidence" value="ECO:0007669"/>
    <property type="project" value="InterPro"/>
</dbReference>
<dbReference type="RefSeq" id="WP_218128824.1">
    <property type="nucleotide sequence ID" value="NZ_FNFB01000005.1"/>
</dbReference>
<dbReference type="InterPro" id="IPR011032">
    <property type="entry name" value="GroES-like_sf"/>
</dbReference>
<gene>
    <name evidence="3" type="ORF">SAMN05421874_10592</name>
</gene>
<dbReference type="InterPro" id="IPR002364">
    <property type="entry name" value="Quin_OxRdtase/zeta-crystal_CS"/>
</dbReference>
<dbReference type="InterPro" id="IPR020843">
    <property type="entry name" value="ER"/>
</dbReference>
<accession>A0A1G8Z265</accession>
<dbReference type="Proteomes" id="UP000198683">
    <property type="component" value="Unassembled WGS sequence"/>
</dbReference>
<dbReference type="AlphaFoldDB" id="A0A1G8Z265"/>